<dbReference type="RefSeq" id="WP_019206632.1">
    <property type="nucleotide sequence ID" value="NZ_AZFK01000028.1"/>
</dbReference>
<accession>A0A0R1UCV4</accession>
<reference evidence="2 3" key="1">
    <citation type="journal article" date="2015" name="Genome Announc.">
        <title>Expanding the biotechnology potential of lactobacilli through comparative genomics of 213 strains and associated genera.</title>
        <authorList>
            <person name="Sun Z."/>
            <person name="Harris H.M."/>
            <person name="McCann A."/>
            <person name="Guo C."/>
            <person name="Argimon S."/>
            <person name="Zhang W."/>
            <person name="Yang X."/>
            <person name="Jeffery I.B."/>
            <person name="Cooney J.C."/>
            <person name="Kagawa T.F."/>
            <person name="Liu W."/>
            <person name="Song Y."/>
            <person name="Salvetti E."/>
            <person name="Wrobel A."/>
            <person name="Rasinkangas P."/>
            <person name="Parkhill J."/>
            <person name="Rea M.C."/>
            <person name="O'Sullivan O."/>
            <person name="Ritari J."/>
            <person name="Douillard F.P."/>
            <person name="Paul Ross R."/>
            <person name="Yang R."/>
            <person name="Briner A.E."/>
            <person name="Felis G.E."/>
            <person name="de Vos W.M."/>
            <person name="Barrangou R."/>
            <person name="Klaenhammer T.R."/>
            <person name="Caufield P.W."/>
            <person name="Cui Y."/>
            <person name="Zhang H."/>
            <person name="O'Toole P.W."/>
        </authorList>
    </citation>
    <scope>NUCLEOTIDE SEQUENCE [LARGE SCALE GENOMIC DNA]</scope>
    <source>
        <strain evidence="2 3">DSM 15946</strain>
    </source>
</reference>
<feature type="transmembrane region" description="Helical" evidence="1">
    <location>
        <begin position="92"/>
        <end position="119"/>
    </location>
</feature>
<dbReference type="EMBL" id="AZFK01000028">
    <property type="protein sequence ID" value="KRL90644.1"/>
    <property type="molecule type" value="Genomic_DNA"/>
</dbReference>
<evidence type="ECO:0000256" key="1">
    <source>
        <dbReference type="SAM" id="Phobius"/>
    </source>
</evidence>
<evidence type="ECO:0000313" key="3">
    <source>
        <dbReference type="Proteomes" id="UP000050816"/>
    </source>
</evidence>
<evidence type="ECO:0008006" key="4">
    <source>
        <dbReference type="Google" id="ProtNLM"/>
    </source>
</evidence>
<sequence>MKNQPVIMDTPTKLLACLSYFSILFMPVLFPLIAWLAATHIQQPNLAIAYHAKRAFWSQLLPTLLGIAVIIIIAGTGLAVGDQGFGQVAWLWLLLLGLLLFAGLLFWLYNIVMGIIVLLDR</sequence>
<organism evidence="2 3">
    <name type="scientific">Limosilactobacillus ingluviei DSM 15946</name>
    <dbReference type="NCBI Taxonomy" id="1423760"/>
    <lineage>
        <taxon>Bacteria</taxon>
        <taxon>Bacillati</taxon>
        <taxon>Bacillota</taxon>
        <taxon>Bacilli</taxon>
        <taxon>Lactobacillales</taxon>
        <taxon>Lactobacillaceae</taxon>
        <taxon>Limosilactobacillus</taxon>
    </lineage>
</organism>
<keyword evidence="1" id="KW-1133">Transmembrane helix</keyword>
<dbReference type="GeneID" id="82934360"/>
<keyword evidence="1" id="KW-0472">Membrane</keyword>
<dbReference type="AlphaFoldDB" id="A0A0R1UCV4"/>
<keyword evidence="1" id="KW-0812">Transmembrane</keyword>
<comment type="caution">
    <text evidence="2">The sequence shown here is derived from an EMBL/GenBank/DDBJ whole genome shotgun (WGS) entry which is preliminary data.</text>
</comment>
<feature type="transmembrane region" description="Helical" evidence="1">
    <location>
        <begin position="60"/>
        <end position="80"/>
    </location>
</feature>
<gene>
    <name evidence="2" type="ORF">FC43_GL001248</name>
</gene>
<feature type="transmembrane region" description="Helical" evidence="1">
    <location>
        <begin position="20"/>
        <end position="39"/>
    </location>
</feature>
<protein>
    <recommendedName>
        <fullName evidence="4">Integral membrane protein</fullName>
    </recommendedName>
</protein>
<dbReference type="PATRIC" id="fig|1423760.3.peg.1318"/>
<proteinExistence type="predicted"/>
<name>A0A0R1UCV4_9LACO</name>
<evidence type="ECO:0000313" key="2">
    <source>
        <dbReference type="EMBL" id="KRL90644.1"/>
    </source>
</evidence>
<dbReference type="Proteomes" id="UP000050816">
    <property type="component" value="Unassembled WGS sequence"/>
</dbReference>